<organism evidence="2 3">
    <name type="scientific">Vigna unguiculata</name>
    <name type="common">Cowpea</name>
    <dbReference type="NCBI Taxonomy" id="3917"/>
    <lineage>
        <taxon>Eukaryota</taxon>
        <taxon>Viridiplantae</taxon>
        <taxon>Streptophyta</taxon>
        <taxon>Embryophyta</taxon>
        <taxon>Tracheophyta</taxon>
        <taxon>Spermatophyta</taxon>
        <taxon>Magnoliopsida</taxon>
        <taxon>eudicotyledons</taxon>
        <taxon>Gunneridae</taxon>
        <taxon>Pentapetalae</taxon>
        <taxon>rosids</taxon>
        <taxon>fabids</taxon>
        <taxon>Fabales</taxon>
        <taxon>Fabaceae</taxon>
        <taxon>Papilionoideae</taxon>
        <taxon>50 kb inversion clade</taxon>
        <taxon>NPAAA clade</taxon>
        <taxon>indigoferoid/millettioid clade</taxon>
        <taxon>Phaseoleae</taxon>
        <taxon>Vigna</taxon>
    </lineage>
</organism>
<evidence type="ECO:0000313" key="2">
    <source>
        <dbReference type="EMBL" id="QCE09212.1"/>
    </source>
</evidence>
<feature type="compositionally biased region" description="Polar residues" evidence="1">
    <location>
        <begin position="10"/>
        <end position="27"/>
    </location>
</feature>
<gene>
    <name evidence="2" type="ORF">DEO72_LG10g431</name>
</gene>
<protein>
    <submittedName>
        <fullName evidence="2">Uncharacterized protein</fullName>
    </submittedName>
</protein>
<accession>A0A4D6N8I4</accession>
<dbReference type="EMBL" id="CP039354">
    <property type="protein sequence ID" value="QCE09212.1"/>
    <property type="molecule type" value="Genomic_DNA"/>
</dbReference>
<dbReference type="Proteomes" id="UP000501690">
    <property type="component" value="Linkage Group LG10"/>
</dbReference>
<evidence type="ECO:0000313" key="3">
    <source>
        <dbReference type="Proteomes" id="UP000501690"/>
    </source>
</evidence>
<proteinExistence type="predicted"/>
<dbReference type="AlphaFoldDB" id="A0A4D6N8I4"/>
<feature type="region of interest" description="Disordered" evidence="1">
    <location>
        <begin position="1"/>
        <end position="36"/>
    </location>
</feature>
<reference evidence="2 3" key="1">
    <citation type="submission" date="2019-04" db="EMBL/GenBank/DDBJ databases">
        <title>An improved genome assembly and genetic linkage map for asparagus bean, Vigna unguiculata ssp. sesquipedialis.</title>
        <authorList>
            <person name="Xia Q."/>
            <person name="Zhang R."/>
            <person name="Dong Y."/>
        </authorList>
    </citation>
    <scope>NUCLEOTIDE SEQUENCE [LARGE SCALE GENOMIC DNA]</scope>
    <source>
        <tissue evidence="2">Leaf</tissue>
    </source>
</reference>
<sequence length="77" mass="8419">MARPSRLGETCNSGTQRASRLGETSSPGRDRPSPKNQILRLDEDASSAHQVLLRGLAWASHPRLSETACRSKQESFA</sequence>
<evidence type="ECO:0000256" key="1">
    <source>
        <dbReference type="SAM" id="MobiDB-lite"/>
    </source>
</evidence>
<name>A0A4D6N8I4_VIGUN</name>
<keyword evidence="3" id="KW-1185">Reference proteome</keyword>